<dbReference type="Proteomes" id="UP000243342">
    <property type="component" value="Unassembled WGS sequence"/>
</dbReference>
<dbReference type="PRINTS" id="PR00038">
    <property type="entry name" value="HTHLUXR"/>
</dbReference>
<dbReference type="PANTHER" id="PTHR43214">
    <property type="entry name" value="TWO-COMPONENT RESPONSE REGULATOR"/>
    <property type="match status" value="1"/>
</dbReference>
<keyword evidence="9" id="KW-1185">Reference proteome</keyword>
<dbReference type="GO" id="GO:0000160">
    <property type="term" value="P:phosphorelay signal transduction system"/>
    <property type="evidence" value="ECO:0007669"/>
    <property type="project" value="InterPro"/>
</dbReference>
<dbReference type="Pfam" id="PF00072">
    <property type="entry name" value="Response_reg"/>
    <property type="match status" value="1"/>
</dbReference>
<keyword evidence="2" id="KW-0805">Transcription regulation</keyword>
<feature type="modified residue" description="4-aspartylphosphate" evidence="5">
    <location>
        <position position="53"/>
    </location>
</feature>
<feature type="domain" description="Response regulatory" evidence="7">
    <location>
        <begin position="2"/>
        <end position="128"/>
    </location>
</feature>
<dbReference type="OrthoDB" id="9808843at2"/>
<dbReference type="GO" id="GO:0006355">
    <property type="term" value="P:regulation of DNA-templated transcription"/>
    <property type="evidence" value="ECO:0007669"/>
    <property type="project" value="InterPro"/>
</dbReference>
<protein>
    <submittedName>
        <fullName evidence="8">DNA-binding response regulator</fullName>
    </submittedName>
</protein>
<dbReference type="GO" id="GO:0003677">
    <property type="term" value="F:DNA binding"/>
    <property type="evidence" value="ECO:0007669"/>
    <property type="project" value="UniProtKB-KW"/>
</dbReference>
<keyword evidence="3 8" id="KW-0238">DNA-binding</keyword>
<organism evidence="8 9">
    <name type="scientific">Mangrovactinospora gilvigrisea</name>
    <dbReference type="NCBI Taxonomy" id="1428644"/>
    <lineage>
        <taxon>Bacteria</taxon>
        <taxon>Bacillati</taxon>
        <taxon>Actinomycetota</taxon>
        <taxon>Actinomycetes</taxon>
        <taxon>Kitasatosporales</taxon>
        <taxon>Streptomycetaceae</taxon>
        <taxon>Mangrovactinospora</taxon>
    </lineage>
</organism>
<sequence>MRVLVVDDHVVVRAGLAALLAGEDGLEVAGEAAGAEEAVAAARRLRPDVVLMDLQLADGGDGIAAAERILSGPGGNGPGGDGPAPAVLMLTTYDADADVLRAVEAGASGYLLKACPPEELFAAVRAAARGESAMSPQVAARMMGRLMRRPEQGLSVREREVLQALARGLSNREIAKELFVSEATVKTHLVNIYAKLGVDSRTAAVAAAVERRLIRLG</sequence>
<proteinExistence type="predicted"/>
<keyword evidence="4" id="KW-0804">Transcription</keyword>
<evidence type="ECO:0000313" key="9">
    <source>
        <dbReference type="Proteomes" id="UP000243342"/>
    </source>
</evidence>
<dbReference type="InterPro" id="IPR011006">
    <property type="entry name" value="CheY-like_superfamily"/>
</dbReference>
<dbReference type="InterPro" id="IPR000792">
    <property type="entry name" value="Tscrpt_reg_LuxR_C"/>
</dbReference>
<gene>
    <name evidence="8" type="ORF">BIV57_06250</name>
</gene>
<dbReference type="CDD" id="cd06170">
    <property type="entry name" value="LuxR_C_like"/>
    <property type="match status" value="1"/>
</dbReference>
<name>A0A1J7BI67_9ACTN</name>
<evidence type="ECO:0000259" key="6">
    <source>
        <dbReference type="PROSITE" id="PS50043"/>
    </source>
</evidence>
<dbReference type="AlphaFoldDB" id="A0A1J7BI67"/>
<dbReference type="PANTHER" id="PTHR43214:SF24">
    <property type="entry name" value="TRANSCRIPTIONAL REGULATORY PROTEIN NARL-RELATED"/>
    <property type="match status" value="1"/>
</dbReference>
<dbReference type="InterPro" id="IPR039420">
    <property type="entry name" value="WalR-like"/>
</dbReference>
<evidence type="ECO:0000256" key="3">
    <source>
        <dbReference type="ARBA" id="ARBA00023125"/>
    </source>
</evidence>
<dbReference type="CDD" id="cd17535">
    <property type="entry name" value="REC_NarL-like"/>
    <property type="match status" value="1"/>
</dbReference>
<evidence type="ECO:0000259" key="7">
    <source>
        <dbReference type="PROSITE" id="PS50110"/>
    </source>
</evidence>
<reference evidence="8 9" key="1">
    <citation type="submission" date="2016-10" db="EMBL/GenBank/DDBJ databases">
        <title>Genome sequence of Streptomyces gilvigriseus MUSC 26.</title>
        <authorList>
            <person name="Lee L.-H."/>
            <person name="Ser H.-L."/>
        </authorList>
    </citation>
    <scope>NUCLEOTIDE SEQUENCE [LARGE SCALE GENOMIC DNA]</scope>
    <source>
        <strain evidence="8 9">MUSC 26</strain>
    </source>
</reference>
<dbReference type="PROSITE" id="PS00622">
    <property type="entry name" value="HTH_LUXR_1"/>
    <property type="match status" value="1"/>
</dbReference>
<dbReference type="InterPro" id="IPR058245">
    <property type="entry name" value="NreC/VraR/RcsB-like_REC"/>
</dbReference>
<accession>A0A1J7BI67</accession>
<dbReference type="Pfam" id="PF00196">
    <property type="entry name" value="GerE"/>
    <property type="match status" value="1"/>
</dbReference>
<dbReference type="SMART" id="SM00448">
    <property type="entry name" value="REC"/>
    <property type="match status" value="1"/>
</dbReference>
<dbReference type="EMBL" id="MLCF01000025">
    <property type="protein sequence ID" value="OIV38342.1"/>
    <property type="molecule type" value="Genomic_DNA"/>
</dbReference>
<dbReference type="SMART" id="SM00421">
    <property type="entry name" value="HTH_LUXR"/>
    <property type="match status" value="1"/>
</dbReference>
<evidence type="ECO:0000256" key="4">
    <source>
        <dbReference type="ARBA" id="ARBA00023163"/>
    </source>
</evidence>
<evidence type="ECO:0000256" key="5">
    <source>
        <dbReference type="PROSITE-ProRule" id="PRU00169"/>
    </source>
</evidence>
<dbReference type="STRING" id="1428644.BIV57_06250"/>
<dbReference type="PROSITE" id="PS50043">
    <property type="entry name" value="HTH_LUXR_2"/>
    <property type="match status" value="1"/>
</dbReference>
<dbReference type="PROSITE" id="PS50110">
    <property type="entry name" value="RESPONSE_REGULATORY"/>
    <property type="match status" value="1"/>
</dbReference>
<evidence type="ECO:0000256" key="2">
    <source>
        <dbReference type="ARBA" id="ARBA00023015"/>
    </source>
</evidence>
<dbReference type="Gene3D" id="3.40.50.2300">
    <property type="match status" value="1"/>
</dbReference>
<comment type="caution">
    <text evidence="8">The sequence shown here is derived from an EMBL/GenBank/DDBJ whole genome shotgun (WGS) entry which is preliminary data.</text>
</comment>
<keyword evidence="1 5" id="KW-0597">Phosphoprotein</keyword>
<evidence type="ECO:0000313" key="8">
    <source>
        <dbReference type="EMBL" id="OIV38342.1"/>
    </source>
</evidence>
<evidence type="ECO:0000256" key="1">
    <source>
        <dbReference type="ARBA" id="ARBA00022553"/>
    </source>
</evidence>
<dbReference type="InterPro" id="IPR001789">
    <property type="entry name" value="Sig_transdc_resp-reg_receiver"/>
</dbReference>
<feature type="domain" description="HTH luxR-type" evidence="6">
    <location>
        <begin position="147"/>
        <end position="212"/>
    </location>
</feature>
<dbReference type="SUPFAM" id="SSF52172">
    <property type="entry name" value="CheY-like"/>
    <property type="match status" value="1"/>
</dbReference>